<dbReference type="PROSITE" id="PS51669">
    <property type="entry name" value="4FE4S_MOW_BIS_MGD"/>
    <property type="match status" value="1"/>
</dbReference>
<evidence type="ECO:0000259" key="8">
    <source>
        <dbReference type="PROSITE" id="PS51669"/>
    </source>
</evidence>
<dbReference type="STRING" id="1307839.L21SP5_00362"/>
<name>A0A0S2HVG0_9BACT</name>
<dbReference type="KEGG" id="blq:L21SP5_00362"/>
<protein>
    <submittedName>
        <fullName evidence="9">Glutamate synthase [NADPH] small chain</fullName>
        <ecNumber evidence="9">1.4.1.13</ecNumber>
    </submittedName>
</protein>
<dbReference type="GO" id="GO:0051539">
    <property type="term" value="F:4 iron, 4 sulfur cluster binding"/>
    <property type="evidence" value="ECO:0007669"/>
    <property type="project" value="UniProtKB-KW"/>
</dbReference>
<dbReference type="PROSITE" id="PS51379">
    <property type="entry name" value="4FE4S_FER_2"/>
    <property type="match status" value="2"/>
</dbReference>
<dbReference type="Gene3D" id="3.50.50.60">
    <property type="entry name" value="FAD/NAD(P)-binding domain"/>
    <property type="match status" value="2"/>
</dbReference>
<dbReference type="InterPro" id="IPR054351">
    <property type="entry name" value="NADH_UbQ_OxRdtase_ferredoxin"/>
</dbReference>
<sequence length="1225" mass="136527">MSDKVNIILNGKHTTANADETILEMAKQHDIQIPTLCFDERLKPNSSCYVCVVEVEQNGKKSMQPSCSTFVNEGMHINTSNEAVKKSRKTALELMLSNHYADCVGPCKEECPAGVDVQGYISLIEKERYSDAIGLIKETNPLPAICGRVCVRPCEVACRRNLLDEDNAVGIDYLKRFAADQDFASENYYSPEVAETTGKKVAIIGAGPGGLSAAWFLQQKGHQCDIYEAQPHAGGWLRYGIPEYRLPNDILDKEVERITELGVNIHYNQKLGDNLSYAQLDKDYDATILTIGSQRGTLLRAEGEDAENVFSGIDFLRNMEMTGQRYDFKGKKVAVVGGGNTAMDCCRTAIRCGSTDVKVIYRRTEKEMPANPIEIHESKLEGVDYNLLTNPVKVNKDEQGRVKSMTLIKMELGEPDESGRRRPKPIEGSEYDEEFDYILAAIGQKTDINFLDDINNHSSNGELLANRWGDIDADEQTLQTSIPSVFAAGDGVTGPATIIEAVAQAKTAAHSCHQFLIGEEIKPEPREFFSRKANFKKQEKKDYLERYQNQQREEMPTLPESERVNFNEVELGYAGEAVAKRETGRCLECGCSALHTCDLKAYATEYQAEQMAFEGEFNDFETDHSHPFIEIDNNKCILCTRCVRICKNVVGANALGLVERGFETYIAPSMGNSLNETNCESCGMCISACPTGAITENVLFKPLPVKTEVSKTLCNYCSIGCELEIHHKNGFVTTVEGAKGTVNKDGNICRYARFGYHYLNDKERITKPLIKENGKFRPVEFTEVFAHIKKQFSEGEGAHNALFAGARLSNEELYLAGKLARKGMKTENIGSFHYLGREYGYVNNNRHSVPFDQLKDGGKFFLLGSEINKDNAVAGFMVQQQVVENEKPLVVITEKEQSAMSYKADENIHVKSYYHLVKAMNHYLVNNGKENRMFIDAQCADYEKYKSNLLSSDYKELVKQSGISENAVEKLADAYNLEPNAIMIFSEKEVDPATSQEVLNLAMITGKLGKTAMGVVVLKEKNNSQGLLDMGIAPSLKIGGMKPEKTDDTLKMKVQEGAFKNIMILGEDPVGTAKNQQDIAKLIDNASFIVVQDAFMTETAKQADVILPASFTIESSGSYTNTNRFIQQYTQHFSTKTEKTTFHQLVALLEQFGIETKKDAAYVMDDIARDLPGEVDNKLNFIVTERAGDKAMFNNGADFINKKFDEMFEKAFTGKRVEVEASIYG</sequence>
<keyword evidence="5" id="KW-0411">Iron-sulfur</keyword>
<dbReference type="InterPro" id="IPR028261">
    <property type="entry name" value="DPD_II"/>
</dbReference>
<dbReference type="InterPro" id="IPR036188">
    <property type="entry name" value="FAD/NAD-bd_sf"/>
</dbReference>
<dbReference type="SUPFAM" id="SSF53706">
    <property type="entry name" value="Formate dehydrogenase/DMSO reductase, domains 1-3"/>
    <property type="match status" value="1"/>
</dbReference>
<keyword evidence="2" id="KW-0479">Metal-binding</keyword>
<keyword evidence="1" id="KW-0004">4Fe-4S</keyword>
<dbReference type="InterPro" id="IPR017896">
    <property type="entry name" value="4Fe4S_Fe-S-bd"/>
</dbReference>
<dbReference type="SUPFAM" id="SSF46548">
    <property type="entry name" value="alpha-helical ferredoxin"/>
    <property type="match status" value="1"/>
</dbReference>
<keyword evidence="10" id="KW-1185">Reference proteome</keyword>
<dbReference type="InterPro" id="IPR017900">
    <property type="entry name" value="4Fe4S_Fe_S_CS"/>
</dbReference>
<evidence type="ECO:0000256" key="1">
    <source>
        <dbReference type="ARBA" id="ARBA00022485"/>
    </source>
</evidence>
<dbReference type="InterPro" id="IPR001041">
    <property type="entry name" value="2Fe-2S_ferredoxin-type"/>
</dbReference>
<dbReference type="Pfam" id="PF00384">
    <property type="entry name" value="Molybdopterin"/>
    <property type="match status" value="1"/>
</dbReference>
<dbReference type="PANTHER" id="PTHR42783:SF3">
    <property type="entry name" value="GLUTAMATE SYNTHASE [NADPH] SMALL CHAIN-RELATED"/>
    <property type="match status" value="1"/>
</dbReference>
<dbReference type="InterPro" id="IPR023753">
    <property type="entry name" value="FAD/NAD-binding_dom"/>
</dbReference>
<gene>
    <name evidence="9" type="primary">gltD_1</name>
    <name evidence="9" type="ORF">L21SP5_00362</name>
</gene>
<dbReference type="FunFam" id="3.30.70.20:FF:000035">
    <property type="entry name" value="Iron hydrogenase 1"/>
    <property type="match status" value="1"/>
</dbReference>
<dbReference type="Pfam" id="PF13510">
    <property type="entry name" value="Fer2_4"/>
    <property type="match status" value="1"/>
</dbReference>
<keyword evidence="9" id="KW-0560">Oxidoreductase</keyword>
<accession>A0A0S2HVG0</accession>
<evidence type="ECO:0000256" key="2">
    <source>
        <dbReference type="ARBA" id="ARBA00022723"/>
    </source>
</evidence>
<dbReference type="SUPFAM" id="SSF54862">
    <property type="entry name" value="4Fe-4S ferredoxins"/>
    <property type="match status" value="1"/>
</dbReference>
<dbReference type="Gene3D" id="2.20.25.90">
    <property type="entry name" value="ADC-like domains"/>
    <property type="match status" value="1"/>
</dbReference>
<dbReference type="Pfam" id="PF04879">
    <property type="entry name" value="Molybdop_Fe4S4"/>
    <property type="match status" value="1"/>
</dbReference>
<dbReference type="Proteomes" id="UP000064893">
    <property type="component" value="Chromosome"/>
</dbReference>
<dbReference type="SUPFAM" id="SSF51971">
    <property type="entry name" value="Nucleotide-binding domain"/>
    <property type="match status" value="1"/>
</dbReference>
<evidence type="ECO:0000313" key="9">
    <source>
        <dbReference type="EMBL" id="ALO14041.1"/>
    </source>
</evidence>
<proteinExistence type="predicted"/>
<dbReference type="InterPro" id="IPR036010">
    <property type="entry name" value="2Fe-2S_ferredoxin-like_sf"/>
</dbReference>
<evidence type="ECO:0000259" key="7">
    <source>
        <dbReference type="PROSITE" id="PS51379"/>
    </source>
</evidence>
<evidence type="ECO:0000256" key="5">
    <source>
        <dbReference type="ARBA" id="ARBA00023014"/>
    </source>
</evidence>
<dbReference type="AlphaFoldDB" id="A0A0S2HVG0"/>
<dbReference type="PRINTS" id="PR00419">
    <property type="entry name" value="ADXRDTASE"/>
</dbReference>
<evidence type="ECO:0000259" key="6">
    <source>
        <dbReference type="PROSITE" id="PS51085"/>
    </source>
</evidence>
<evidence type="ECO:0000313" key="10">
    <source>
        <dbReference type="Proteomes" id="UP000064893"/>
    </source>
</evidence>
<dbReference type="Gene3D" id="3.10.20.740">
    <property type="match status" value="1"/>
</dbReference>
<keyword evidence="4" id="KW-0408">Iron</keyword>
<dbReference type="PROSITE" id="PS51085">
    <property type="entry name" value="2FE2S_FER_2"/>
    <property type="match status" value="1"/>
</dbReference>
<keyword evidence="3" id="KW-0677">Repeat</keyword>
<dbReference type="PANTHER" id="PTHR42783">
    <property type="entry name" value="GLUTAMATE SYNTHASE [NADPH] SMALL CHAIN"/>
    <property type="match status" value="1"/>
</dbReference>
<feature type="domain" description="2Fe-2S ferredoxin-type" evidence="6">
    <location>
        <begin position="3"/>
        <end position="83"/>
    </location>
</feature>
<dbReference type="SMART" id="SM00926">
    <property type="entry name" value="Molybdop_Fe4S4"/>
    <property type="match status" value="1"/>
</dbReference>
<evidence type="ECO:0000256" key="4">
    <source>
        <dbReference type="ARBA" id="ARBA00023004"/>
    </source>
</evidence>
<dbReference type="Gene3D" id="3.40.50.740">
    <property type="match status" value="1"/>
</dbReference>
<dbReference type="EMBL" id="CP013118">
    <property type="protein sequence ID" value="ALO14041.1"/>
    <property type="molecule type" value="Genomic_DNA"/>
</dbReference>
<evidence type="ECO:0000256" key="3">
    <source>
        <dbReference type="ARBA" id="ARBA00022737"/>
    </source>
</evidence>
<dbReference type="InterPro" id="IPR006963">
    <property type="entry name" value="Mopterin_OxRdtase_4Fe-4S_dom"/>
</dbReference>
<dbReference type="Gene3D" id="3.30.70.20">
    <property type="match status" value="1"/>
</dbReference>
<dbReference type="GO" id="GO:0004355">
    <property type="term" value="F:glutamate synthase (NADPH) activity"/>
    <property type="evidence" value="ECO:0007669"/>
    <property type="project" value="UniProtKB-EC"/>
</dbReference>
<dbReference type="OrthoDB" id="9803192at2"/>
<dbReference type="Pfam" id="PF22117">
    <property type="entry name" value="Fer4_Nqo3"/>
    <property type="match status" value="1"/>
</dbReference>
<dbReference type="Gene3D" id="3.40.228.10">
    <property type="entry name" value="Dimethylsulfoxide Reductase, domain 2"/>
    <property type="match status" value="1"/>
</dbReference>
<feature type="domain" description="4Fe-4S Mo/W bis-MGD-type" evidence="8">
    <location>
        <begin position="707"/>
        <end position="763"/>
    </location>
</feature>
<dbReference type="InterPro" id="IPR006656">
    <property type="entry name" value="Mopterin_OxRdtase"/>
</dbReference>
<reference evidence="9 10" key="1">
    <citation type="submission" date="2015-11" db="EMBL/GenBank/DDBJ databases">
        <title>Description and complete genome sequence of a novel strain predominating in hypersaline microbial mats and representing a new family of the Bacteriodetes phylum.</title>
        <authorList>
            <person name="Spring S."/>
            <person name="Bunk B."/>
            <person name="Sproer C."/>
            <person name="Klenk H.-P."/>
        </authorList>
    </citation>
    <scope>NUCLEOTIDE SEQUENCE [LARGE SCALE GENOMIC DNA]</scope>
    <source>
        <strain evidence="9 10">L21-Spi-D4</strain>
    </source>
</reference>
<dbReference type="PATRIC" id="fig|1307839.3.peg.395"/>
<dbReference type="RefSeq" id="WP_057951630.1">
    <property type="nucleotide sequence ID" value="NZ_CP013118.1"/>
</dbReference>
<organism evidence="9 10">
    <name type="scientific">Salinivirga cyanobacteriivorans</name>
    <dbReference type="NCBI Taxonomy" id="1307839"/>
    <lineage>
        <taxon>Bacteria</taxon>
        <taxon>Pseudomonadati</taxon>
        <taxon>Bacteroidota</taxon>
        <taxon>Bacteroidia</taxon>
        <taxon>Bacteroidales</taxon>
        <taxon>Salinivirgaceae</taxon>
        <taxon>Salinivirga</taxon>
    </lineage>
</organism>
<feature type="domain" description="4Fe-4S ferredoxin-type" evidence="7">
    <location>
        <begin position="670"/>
        <end position="699"/>
    </location>
</feature>
<dbReference type="EC" id="1.4.1.13" evidence="9"/>
<dbReference type="Pfam" id="PF07992">
    <property type="entry name" value="Pyr_redox_2"/>
    <property type="match status" value="1"/>
</dbReference>
<dbReference type="GO" id="GO:0046872">
    <property type="term" value="F:metal ion binding"/>
    <property type="evidence" value="ECO:0007669"/>
    <property type="project" value="UniProtKB-KW"/>
</dbReference>
<feature type="domain" description="4Fe-4S ferredoxin-type" evidence="7">
    <location>
        <begin position="627"/>
        <end position="660"/>
    </location>
</feature>
<dbReference type="PROSITE" id="PS00198">
    <property type="entry name" value="4FE4S_FER_1"/>
    <property type="match status" value="1"/>
</dbReference>
<dbReference type="Pfam" id="PF14691">
    <property type="entry name" value="Fer4_20"/>
    <property type="match status" value="1"/>
</dbReference>
<dbReference type="SUPFAM" id="SSF54292">
    <property type="entry name" value="2Fe-2S ferredoxin-like"/>
    <property type="match status" value="1"/>
</dbReference>